<evidence type="ECO:0000259" key="2">
    <source>
        <dbReference type="Pfam" id="PF00755"/>
    </source>
</evidence>
<dbReference type="SUPFAM" id="SSF52777">
    <property type="entry name" value="CoA-dependent acyltransferases"/>
    <property type="match status" value="1"/>
</dbReference>
<keyword evidence="1" id="KW-0808">Transferase</keyword>
<dbReference type="Proteomes" id="UP000694701">
    <property type="component" value="Unplaced"/>
</dbReference>
<dbReference type="InterPro" id="IPR039551">
    <property type="entry name" value="Cho/carn_acyl_trans"/>
</dbReference>
<feature type="domain" description="Choline/carnitine acyltransferase" evidence="2">
    <location>
        <begin position="22"/>
        <end position="140"/>
    </location>
</feature>
<dbReference type="Gene3D" id="1.10.275.20">
    <property type="entry name" value="Choline/Carnitine o-acyltransferase"/>
    <property type="match status" value="1"/>
</dbReference>
<dbReference type="UniPathway" id="UPA00659"/>
<dbReference type="AlphaFoldDB" id="A0A8C2IWW4"/>
<dbReference type="InterPro" id="IPR042572">
    <property type="entry name" value="Carn_acyl_trans_N"/>
</dbReference>
<dbReference type="Pfam" id="PF00755">
    <property type="entry name" value="Carn_acyltransf"/>
    <property type="match status" value="1"/>
</dbReference>
<evidence type="ECO:0000313" key="4">
    <source>
        <dbReference type="Proteomes" id="UP000694701"/>
    </source>
</evidence>
<organism evidence="3 4">
    <name type="scientific">Cyprinus carpio</name>
    <name type="common">Common carp</name>
    <dbReference type="NCBI Taxonomy" id="7962"/>
    <lineage>
        <taxon>Eukaryota</taxon>
        <taxon>Metazoa</taxon>
        <taxon>Chordata</taxon>
        <taxon>Craniata</taxon>
        <taxon>Vertebrata</taxon>
        <taxon>Euteleostomi</taxon>
        <taxon>Actinopterygii</taxon>
        <taxon>Neopterygii</taxon>
        <taxon>Teleostei</taxon>
        <taxon>Ostariophysi</taxon>
        <taxon>Cypriniformes</taxon>
        <taxon>Cyprinidae</taxon>
        <taxon>Cyprininae</taxon>
        <taxon>Cyprinus</taxon>
    </lineage>
</organism>
<evidence type="ECO:0000313" key="3">
    <source>
        <dbReference type="Ensembl" id="ENSCCRP00020084852.1"/>
    </source>
</evidence>
<dbReference type="GO" id="GO:0016746">
    <property type="term" value="F:acyltransferase activity"/>
    <property type="evidence" value="ECO:0007669"/>
    <property type="project" value="UniProtKB-KW"/>
</dbReference>
<protein>
    <recommendedName>
        <fullName evidence="2">Choline/carnitine acyltransferase domain-containing protein</fullName>
    </recommendedName>
</protein>
<sequence length="173" mass="20480">MYTNMLFMFHPLLYRMPLPDYPIPELDVTLQEASRVLQLTLNPDQYQRYETALLQQKDALQEVQEQLKKRISGRENWGTEEFKKQLLSWCDPLPNSNAVPSVLPSSKLKGEFTQIERATALLWAAANQSFARFRIEEFKPINHQTAKLFFFLTLKKKNQMNYFAFQNSFQFYI</sequence>
<evidence type="ECO:0000256" key="1">
    <source>
        <dbReference type="ARBA" id="ARBA00023315"/>
    </source>
</evidence>
<dbReference type="GO" id="GO:0006635">
    <property type="term" value="P:fatty acid beta-oxidation"/>
    <property type="evidence" value="ECO:0007669"/>
    <property type="project" value="UniProtKB-UniPathway"/>
</dbReference>
<proteinExistence type="predicted"/>
<keyword evidence="1" id="KW-0012">Acyltransferase</keyword>
<accession>A0A8C2IWW4</accession>
<dbReference type="Ensembl" id="ENSCCRT00020092834.1">
    <property type="protein sequence ID" value="ENSCCRP00020084852.1"/>
    <property type="gene ID" value="ENSCCRG00020039089.1"/>
</dbReference>
<reference evidence="3" key="1">
    <citation type="submission" date="2025-08" db="UniProtKB">
        <authorList>
            <consortium name="Ensembl"/>
        </authorList>
    </citation>
    <scope>IDENTIFICATION</scope>
</reference>
<name>A0A8C2IWW4_CYPCA</name>